<dbReference type="Pfam" id="PF09565">
    <property type="entry name" value="RE_NgoFVII"/>
    <property type="match status" value="1"/>
</dbReference>
<name>A0A7X2P5N5_9FIRM</name>
<accession>A0A7X2P5N5</accession>
<evidence type="ECO:0000313" key="3">
    <source>
        <dbReference type="EMBL" id="MST67580.1"/>
    </source>
</evidence>
<keyword evidence="3" id="KW-0378">Hydrolase</keyword>
<dbReference type="Proteomes" id="UP000440513">
    <property type="component" value="Unassembled WGS sequence"/>
</dbReference>
<dbReference type="RefSeq" id="WP_154432950.1">
    <property type="nucleotide sequence ID" value="NZ_VUMS01000031.1"/>
</dbReference>
<keyword evidence="3" id="KW-0540">Nuclease</keyword>
<dbReference type="EMBL" id="VUMS01000031">
    <property type="protein sequence ID" value="MST67580.1"/>
    <property type="molecule type" value="Genomic_DNA"/>
</dbReference>
<organism evidence="3 4">
    <name type="scientific">Oliverpabstia intestinalis</name>
    <dbReference type="NCBI Taxonomy" id="2606633"/>
    <lineage>
        <taxon>Bacteria</taxon>
        <taxon>Bacillati</taxon>
        <taxon>Bacillota</taxon>
        <taxon>Clostridia</taxon>
        <taxon>Lachnospirales</taxon>
        <taxon>Lachnospiraceae</taxon>
        <taxon>Oliverpabstia</taxon>
    </lineage>
</organism>
<dbReference type="InterPro" id="IPR048923">
    <property type="entry name" value="RE_NgoFVII_C"/>
</dbReference>
<keyword evidence="3" id="KW-0255">Endonuclease</keyword>
<gene>
    <name evidence="3" type="ORF">FYJ57_12840</name>
</gene>
<feature type="domain" description="Restriction endonuclease type II NgoFVII C-terminal B3-like DNA-binding" evidence="2">
    <location>
        <begin position="186"/>
        <end position="305"/>
    </location>
</feature>
<dbReference type="Gene3D" id="3.30.870.10">
    <property type="entry name" value="Endonuclease Chain A"/>
    <property type="match status" value="1"/>
</dbReference>
<dbReference type="GO" id="GO:0004519">
    <property type="term" value="F:endonuclease activity"/>
    <property type="evidence" value="ECO:0007669"/>
    <property type="project" value="UniProtKB-KW"/>
</dbReference>
<dbReference type="AlphaFoldDB" id="A0A7X2P5N5"/>
<proteinExistence type="predicted"/>
<evidence type="ECO:0000313" key="4">
    <source>
        <dbReference type="Proteomes" id="UP000440513"/>
    </source>
</evidence>
<evidence type="ECO:0000259" key="1">
    <source>
        <dbReference type="Pfam" id="PF09565"/>
    </source>
</evidence>
<dbReference type="InterPro" id="IPR019065">
    <property type="entry name" value="RE_NgoFVII_N"/>
</dbReference>
<keyword evidence="4" id="KW-1185">Reference proteome</keyword>
<comment type="caution">
    <text evidence="3">The sequence shown here is derived from an EMBL/GenBank/DDBJ whole genome shotgun (WGS) entry which is preliminary data.</text>
</comment>
<feature type="domain" description="Restriction endonuclease type II NgoFVII N-terminal" evidence="1">
    <location>
        <begin position="8"/>
        <end position="165"/>
    </location>
</feature>
<dbReference type="Pfam" id="PF20731">
    <property type="entry name" value="RE_NgoFVII_C"/>
    <property type="match status" value="1"/>
</dbReference>
<reference evidence="3 4" key="1">
    <citation type="submission" date="2019-08" db="EMBL/GenBank/DDBJ databases">
        <title>In-depth cultivation of the pig gut microbiome towards novel bacterial diversity and tailored functional studies.</title>
        <authorList>
            <person name="Wylensek D."/>
            <person name="Hitch T.C.A."/>
            <person name="Clavel T."/>
        </authorList>
    </citation>
    <scope>NUCLEOTIDE SEQUENCE [LARGE SCALE GENOMIC DNA]</scope>
    <source>
        <strain evidence="3 4">BSM-380-WT-5A</strain>
    </source>
</reference>
<evidence type="ECO:0000259" key="2">
    <source>
        <dbReference type="Pfam" id="PF20731"/>
    </source>
</evidence>
<protein>
    <submittedName>
        <fullName evidence="3">NgoFVII family restriction endonuclease</fullName>
    </submittedName>
</protein>
<sequence length="319" mass="36363">MTPVYPDDIVKQLLFDPISLGADKLCILSHHATPSMASWLLKSFEELCVSDITVELIIGSTINEGIDNISHDGFKELQGDRYSKIYKNFTCSYLYQGSVPKTNLYIWLKDDIPICAYSGTFEFTQASLLRNCNNSLDLYNPYDAYRKYENAVNRSIFCNHAEVEDYIIVSLQSNSQDLFRPRSADQSIHLSFLTRTGEVGKRSGLNWGQRHGRNKNEAYIPLPIHIATSGFFPLNKQHFLVVTDDHHTLLLRVEQQNDKAITTPASNALLGEYFRNRLGLPNGAYVHTSDLINYGRTDVSFIKIDDEQYYMDFSINTES</sequence>